<dbReference type="GO" id="GO:0022904">
    <property type="term" value="P:respiratory electron transport chain"/>
    <property type="evidence" value="ECO:0007669"/>
    <property type="project" value="InterPro"/>
</dbReference>
<dbReference type="EMBL" id="CACSIO010000016">
    <property type="protein sequence ID" value="CAA0113338.1"/>
    <property type="molecule type" value="Genomic_DNA"/>
</dbReference>
<dbReference type="InterPro" id="IPR052168">
    <property type="entry name" value="Cytochrome_b561_oxidase"/>
</dbReference>
<evidence type="ECO:0000256" key="9">
    <source>
        <dbReference type="ARBA" id="ARBA00022989"/>
    </source>
</evidence>
<dbReference type="GO" id="GO:0005886">
    <property type="term" value="C:plasma membrane"/>
    <property type="evidence" value="ECO:0007669"/>
    <property type="project" value="UniProtKB-SubCell"/>
</dbReference>
<evidence type="ECO:0000256" key="12">
    <source>
        <dbReference type="ARBA" id="ARBA00037975"/>
    </source>
</evidence>
<feature type="transmembrane region" description="Helical" evidence="13">
    <location>
        <begin position="88"/>
        <end position="110"/>
    </location>
</feature>
<dbReference type="PANTHER" id="PTHR30529:SF7">
    <property type="entry name" value="CYTOCHROME B561 BACTERIAL_NI-HYDROGENASE DOMAIN-CONTAINING PROTEIN"/>
    <property type="match status" value="1"/>
</dbReference>
<dbReference type="InterPro" id="IPR016174">
    <property type="entry name" value="Di-haem_cyt_TM"/>
</dbReference>
<comment type="cofactor">
    <cofactor evidence="1">
        <name>heme b</name>
        <dbReference type="ChEBI" id="CHEBI:60344"/>
    </cofactor>
</comment>
<feature type="transmembrane region" description="Helical" evidence="13">
    <location>
        <begin position="7"/>
        <end position="31"/>
    </location>
</feature>
<dbReference type="PANTHER" id="PTHR30529">
    <property type="entry name" value="CYTOCHROME B561"/>
    <property type="match status" value="1"/>
</dbReference>
<keyword evidence="4" id="KW-1003">Cell membrane</keyword>
<evidence type="ECO:0000313" key="15">
    <source>
        <dbReference type="EMBL" id="CAA0113338.1"/>
    </source>
</evidence>
<gene>
    <name evidence="15" type="primary">yceJ_4</name>
    <name evidence="15" type="ORF">OPDIPICF_04714</name>
</gene>
<dbReference type="OrthoDB" id="8589936at2"/>
<protein>
    <submittedName>
        <fullName evidence="15">Cytochrome b561</fullName>
    </submittedName>
</protein>
<feature type="transmembrane region" description="Helical" evidence="13">
    <location>
        <begin position="51"/>
        <end position="67"/>
    </location>
</feature>
<evidence type="ECO:0000256" key="6">
    <source>
        <dbReference type="ARBA" id="ARBA00022692"/>
    </source>
</evidence>
<keyword evidence="7" id="KW-0479">Metal-binding</keyword>
<name>A0A5S9Q773_9GAMM</name>
<evidence type="ECO:0000256" key="4">
    <source>
        <dbReference type="ARBA" id="ARBA00022475"/>
    </source>
</evidence>
<keyword evidence="5" id="KW-0349">Heme</keyword>
<evidence type="ECO:0000256" key="3">
    <source>
        <dbReference type="ARBA" id="ARBA00022448"/>
    </source>
</evidence>
<reference evidence="15 16" key="1">
    <citation type="submission" date="2019-11" db="EMBL/GenBank/DDBJ databases">
        <authorList>
            <person name="Holert J."/>
        </authorList>
    </citation>
    <scope>NUCLEOTIDE SEQUENCE [LARGE SCALE GENOMIC DNA]</scope>
    <source>
        <strain evidence="15">SB11_3</strain>
    </source>
</reference>
<keyword evidence="6 13" id="KW-0812">Transmembrane</keyword>
<keyword evidence="16" id="KW-1185">Reference proteome</keyword>
<evidence type="ECO:0000256" key="2">
    <source>
        <dbReference type="ARBA" id="ARBA00004651"/>
    </source>
</evidence>
<organism evidence="15 16">
    <name type="scientific">BD1-7 clade bacterium</name>
    <dbReference type="NCBI Taxonomy" id="2029982"/>
    <lineage>
        <taxon>Bacteria</taxon>
        <taxon>Pseudomonadati</taxon>
        <taxon>Pseudomonadota</taxon>
        <taxon>Gammaproteobacteria</taxon>
        <taxon>Cellvibrionales</taxon>
        <taxon>Spongiibacteraceae</taxon>
        <taxon>BD1-7 clade</taxon>
    </lineage>
</organism>
<evidence type="ECO:0000256" key="13">
    <source>
        <dbReference type="SAM" id="Phobius"/>
    </source>
</evidence>
<feature type="domain" description="Cytochrome b561 bacterial/Ni-hydrogenase" evidence="14">
    <location>
        <begin position="8"/>
        <end position="176"/>
    </location>
</feature>
<dbReference type="GO" id="GO:0009055">
    <property type="term" value="F:electron transfer activity"/>
    <property type="evidence" value="ECO:0007669"/>
    <property type="project" value="InterPro"/>
</dbReference>
<dbReference type="Proteomes" id="UP000441399">
    <property type="component" value="Unassembled WGS sequence"/>
</dbReference>
<evidence type="ECO:0000256" key="5">
    <source>
        <dbReference type="ARBA" id="ARBA00022617"/>
    </source>
</evidence>
<keyword evidence="3" id="KW-0813">Transport</keyword>
<evidence type="ECO:0000256" key="11">
    <source>
        <dbReference type="ARBA" id="ARBA00023136"/>
    </source>
</evidence>
<comment type="subcellular location">
    <subcellularLocation>
        <location evidence="2">Cell membrane</location>
        <topology evidence="2">Multi-pass membrane protein</topology>
    </subcellularLocation>
</comment>
<keyword evidence="8" id="KW-0249">Electron transport</keyword>
<evidence type="ECO:0000256" key="1">
    <source>
        <dbReference type="ARBA" id="ARBA00001970"/>
    </source>
</evidence>
<evidence type="ECO:0000259" key="14">
    <source>
        <dbReference type="Pfam" id="PF01292"/>
    </source>
</evidence>
<dbReference type="SUPFAM" id="SSF81342">
    <property type="entry name" value="Transmembrane di-heme cytochromes"/>
    <property type="match status" value="1"/>
</dbReference>
<dbReference type="AlphaFoldDB" id="A0A5S9Q773"/>
<evidence type="ECO:0000256" key="10">
    <source>
        <dbReference type="ARBA" id="ARBA00023004"/>
    </source>
</evidence>
<sequence length="182" mass="20312">MDNKYQLSALTIVLHWLVAFLVIAAIAIGYYMSGLPNGPAAAKWVQLHKSIGVIILFVAVLRLGWRWKNGWLNALSSQPIWQNTVSKWVLGLLMVATLVMPISGITMSYAGGHDIRVFGYLFLPGAEHKIKALSSMAWEVHETTAIVLLVLIGIHLLATIKHQWIDKDSVLRRMLGFRIDAE</sequence>
<dbReference type="GO" id="GO:0020037">
    <property type="term" value="F:heme binding"/>
    <property type="evidence" value="ECO:0007669"/>
    <property type="project" value="TreeGrafter"/>
</dbReference>
<evidence type="ECO:0000256" key="8">
    <source>
        <dbReference type="ARBA" id="ARBA00022982"/>
    </source>
</evidence>
<accession>A0A5S9Q773</accession>
<evidence type="ECO:0000256" key="7">
    <source>
        <dbReference type="ARBA" id="ARBA00022723"/>
    </source>
</evidence>
<dbReference type="InterPro" id="IPR011577">
    <property type="entry name" value="Cyt_b561_bac/Ni-Hgenase"/>
</dbReference>
<keyword evidence="11 13" id="KW-0472">Membrane</keyword>
<keyword evidence="9 13" id="KW-1133">Transmembrane helix</keyword>
<proteinExistence type="inferred from homology"/>
<keyword evidence="10" id="KW-0408">Iron</keyword>
<dbReference type="Pfam" id="PF01292">
    <property type="entry name" value="Ni_hydr_CYTB"/>
    <property type="match status" value="1"/>
</dbReference>
<dbReference type="GO" id="GO:0046872">
    <property type="term" value="F:metal ion binding"/>
    <property type="evidence" value="ECO:0007669"/>
    <property type="project" value="UniProtKB-KW"/>
</dbReference>
<evidence type="ECO:0000313" key="16">
    <source>
        <dbReference type="Proteomes" id="UP000441399"/>
    </source>
</evidence>
<comment type="similarity">
    <text evidence="12">Belongs to the cytochrome b561 family.</text>
</comment>
<feature type="transmembrane region" description="Helical" evidence="13">
    <location>
        <begin position="145"/>
        <end position="164"/>
    </location>
</feature>